<accession>A0A1V3JRF3</accession>
<reference evidence="1 2" key="1">
    <citation type="submission" date="2016-10" db="EMBL/GenBank/DDBJ databases">
        <title>Rodentibacter gen. nov. and new species.</title>
        <authorList>
            <person name="Christensen H."/>
        </authorList>
    </citation>
    <scope>NUCLEOTIDE SEQUENCE [LARGE SCALE GENOMIC DNA]</scope>
    <source>
        <strain evidence="1 2">Ac151</strain>
    </source>
</reference>
<dbReference type="STRING" id="1907939.BKL49_04195"/>
<evidence type="ECO:0000313" key="1">
    <source>
        <dbReference type="EMBL" id="OOF59407.1"/>
    </source>
</evidence>
<name>A0A1V3JRF3_9PAST</name>
<evidence type="ECO:0000313" key="2">
    <source>
        <dbReference type="Proteomes" id="UP000188602"/>
    </source>
</evidence>
<dbReference type="AlphaFoldDB" id="A0A1V3JRF3"/>
<dbReference type="OrthoDB" id="5690670at2"/>
<comment type="caution">
    <text evidence="1">The sequence shown here is derived from an EMBL/GenBank/DDBJ whole genome shotgun (WGS) entry which is preliminary data.</text>
</comment>
<proteinExistence type="predicted"/>
<dbReference type="EMBL" id="MLHQ01000010">
    <property type="protein sequence ID" value="OOF59407.1"/>
    <property type="molecule type" value="Genomic_DNA"/>
</dbReference>
<protein>
    <submittedName>
        <fullName evidence="1">Phage tail protein</fullName>
    </submittedName>
</protein>
<sequence length="85" mass="9736">MIQTYVISQNDLADWKEKSFNWAQAFVETPLILTKVTTSVNDDHDAGINVLSKSNKSACYYYLYEHGSVNQGAVRIQFFAIGRWK</sequence>
<keyword evidence="2" id="KW-1185">Reference proteome</keyword>
<gene>
    <name evidence="1" type="ORF">BKL49_04195</name>
</gene>
<dbReference type="Proteomes" id="UP000188602">
    <property type="component" value="Unassembled WGS sequence"/>
</dbReference>
<organism evidence="1 2">
    <name type="scientific">Rodentibacter myodis</name>
    <dbReference type="NCBI Taxonomy" id="1907939"/>
    <lineage>
        <taxon>Bacteria</taxon>
        <taxon>Pseudomonadati</taxon>
        <taxon>Pseudomonadota</taxon>
        <taxon>Gammaproteobacteria</taxon>
        <taxon>Pasteurellales</taxon>
        <taxon>Pasteurellaceae</taxon>
        <taxon>Rodentibacter</taxon>
    </lineage>
</organism>